<evidence type="ECO:0000313" key="1">
    <source>
        <dbReference type="EMBL" id="MBX37222.1"/>
    </source>
</evidence>
<name>A0A2P2N400_RHIMU</name>
<dbReference type="AlphaFoldDB" id="A0A2P2N400"/>
<proteinExistence type="predicted"/>
<protein>
    <submittedName>
        <fullName evidence="1">Uncharacterized protein</fullName>
    </submittedName>
</protein>
<reference evidence="1" key="1">
    <citation type="submission" date="2018-02" db="EMBL/GenBank/DDBJ databases">
        <title>Rhizophora mucronata_Transcriptome.</title>
        <authorList>
            <person name="Meera S.P."/>
            <person name="Sreeshan A."/>
            <person name="Augustine A."/>
        </authorList>
    </citation>
    <scope>NUCLEOTIDE SEQUENCE</scope>
    <source>
        <tissue evidence="1">Leaf</tissue>
    </source>
</reference>
<accession>A0A2P2N400</accession>
<organism evidence="1">
    <name type="scientific">Rhizophora mucronata</name>
    <name type="common">Asiatic mangrove</name>
    <dbReference type="NCBI Taxonomy" id="61149"/>
    <lineage>
        <taxon>Eukaryota</taxon>
        <taxon>Viridiplantae</taxon>
        <taxon>Streptophyta</taxon>
        <taxon>Embryophyta</taxon>
        <taxon>Tracheophyta</taxon>
        <taxon>Spermatophyta</taxon>
        <taxon>Magnoliopsida</taxon>
        <taxon>eudicotyledons</taxon>
        <taxon>Gunneridae</taxon>
        <taxon>Pentapetalae</taxon>
        <taxon>rosids</taxon>
        <taxon>fabids</taxon>
        <taxon>Malpighiales</taxon>
        <taxon>Rhizophoraceae</taxon>
        <taxon>Rhizophora</taxon>
    </lineage>
</organism>
<dbReference type="EMBL" id="GGEC01056738">
    <property type="protein sequence ID" value="MBX37222.1"/>
    <property type="molecule type" value="Transcribed_RNA"/>
</dbReference>
<sequence>MSSKFSIATAGQNKGFFSNRVLFPN</sequence>